<dbReference type="CDD" id="cd06222">
    <property type="entry name" value="RNase_H_like"/>
    <property type="match status" value="1"/>
</dbReference>
<dbReference type="SUPFAM" id="SSF53098">
    <property type="entry name" value="Ribonuclease H-like"/>
    <property type="match status" value="1"/>
</dbReference>
<reference evidence="4" key="1">
    <citation type="submission" date="2024-07" db="EMBL/GenBank/DDBJ databases">
        <title>Two chromosome-level genome assemblies of Korean endemic species Abeliophyllum distichum and Forsythia ovata (Oleaceae).</title>
        <authorList>
            <person name="Jang H."/>
        </authorList>
    </citation>
    <scope>NUCLEOTIDE SEQUENCE [LARGE SCALE GENOMIC DNA]</scope>
</reference>
<comment type="caution">
    <text evidence="3">The sequence shown here is derived from an EMBL/GenBank/DDBJ whole genome shotgun (WGS) entry which is preliminary data.</text>
</comment>
<gene>
    <name evidence="2" type="ORF">Fot_03905</name>
    <name evidence="3" type="ORF">Fot_03915</name>
</gene>
<reference evidence="3" key="2">
    <citation type="submission" date="2024-07" db="EMBL/GenBank/DDBJ databases">
        <title>Two chromosome-level genome assemblies of Korean endemic species Abeliophyllum distichum and Forsythia ovata (Oleaceae).</title>
        <authorList>
            <person name="Mun J.H."/>
        </authorList>
    </citation>
    <scope>NUCLEOTIDE SEQUENCE</scope>
    <source>
        <strain evidence="3">KNKB202402200001</strain>
        <tissue evidence="3">Leaf</tissue>
    </source>
</reference>
<name>A0ABD1XBP4_9LAMI</name>
<evidence type="ECO:0000313" key="2">
    <source>
        <dbReference type="EMBL" id="KAL2559166.1"/>
    </source>
</evidence>
<organism evidence="3 4">
    <name type="scientific">Forsythia ovata</name>
    <dbReference type="NCBI Taxonomy" id="205694"/>
    <lineage>
        <taxon>Eukaryota</taxon>
        <taxon>Viridiplantae</taxon>
        <taxon>Streptophyta</taxon>
        <taxon>Embryophyta</taxon>
        <taxon>Tracheophyta</taxon>
        <taxon>Spermatophyta</taxon>
        <taxon>Magnoliopsida</taxon>
        <taxon>eudicotyledons</taxon>
        <taxon>Gunneridae</taxon>
        <taxon>Pentapetalae</taxon>
        <taxon>asterids</taxon>
        <taxon>lamiids</taxon>
        <taxon>Lamiales</taxon>
        <taxon>Oleaceae</taxon>
        <taxon>Forsythieae</taxon>
        <taxon>Forsythia</taxon>
    </lineage>
</organism>
<dbReference type="Proteomes" id="UP001604277">
    <property type="component" value="Unassembled WGS sequence"/>
</dbReference>
<feature type="domain" description="RNase H type-1" evidence="1">
    <location>
        <begin position="19"/>
        <end position="126"/>
    </location>
</feature>
<dbReference type="AlphaFoldDB" id="A0ABD1XBP4"/>
<evidence type="ECO:0000259" key="1">
    <source>
        <dbReference type="Pfam" id="PF13456"/>
    </source>
</evidence>
<dbReference type="EMBL" id="JBFOLJ010000001">
    <property type="protein sequence ID" value="KAL2559176.1"/>
    <property type="molecule type" value="Genomic_DNA"/>
</dbReference>
<proteinExistence type="predicted"/>
<keyword evidence="4" id="KW-1185">Reference proteome</keyword>
<evidence type="ECO:0000313" key="3">
    <source>
        <dbReference type="EMBL" id="KAL2559176.1"/>
    </source>
</evidence>
<sequence length="158" mass="17330">MVSGVNKLNIDAAPHVAGESYGADGVVRNHEGFVMASISKSFNGCISPYLEEFYAILEGLRFARDHELDISLVESDCANYVKAVQVPPIHAQEGGLLVSITDLASYPPALKCNFVLREANCIAHTLPRNVVLVFPYMEWVGESPKFILDVFMADINNN</sequence>
<accession>A0ABD1XBP4</accession>
<protein>
    <recommendedName>
        <fullName evidence="1">RNase H type-1 domain-containing protein</fullName>
    </recommendedName>
</protein>
<dbReference type="EMBL" id="JBFOLJ010000001">
    <property type="protein sequence ID" value="KAL2559166.1"/>
    <property type="molecule type" value="Genomic_DNA"/>
</dbReference>
<dbReference type="InterPro" id="IPR002156">
    <property type="entry name" value="RNaseH_domain"/>
</dbReference>
<dbReference type="PANTHER" id="PTHR47723">
    <property type="entry name" value="OS05G0353850 PROTEIN"/>
    <property type="match status" value="1"/>
</dbReference>
<dbReference type="PANTHER" id="PTHR47723:SF19">
    <property type="entry name" value="POLYNUCLEOTIDYL TRANSFERASE, RIBONUCLEASE H-LIKE SUPERFAMILY PROTEIN"/>
    <property type="match status" value="1"/>
</dbReference>
<dbReference type="InterPro" id="IPR053151">
    <property type="entry name" value="RNase_H-like"/>
</dbReference>
<dbReference type="Pfam" id="PF13456">
    <property type="entry name" value="RVT_3"/>
    <property type="match status" value="1"/>
</dbReference>
<dbReference type="InterPro" id="IPR012337">
    <property type="entry name" value="RNaseH-like_sf"/>
</dbReference>
<dbReference type="InterPro" id="IPR044730">
    <property type="entry name" value="RNase_H-like_dom_plant"/>
</dbReference>
<evidence type="ECO:0000313" key="4">
    <source>
        <dbReference type="Proteomes" id="UP001604277"/>
    </source>
</evidence>